<dbReference type="Gene3D" id="2.70.130.10">
    <property type="entry name" value="Mannose-6-phosphate receptor binding domain"/>
    <property type="match status" value="1"/>
</dbReference>
<dbReference type="OrthoDB" id="448954at2759"/>
<evidence type="ECO:0000259" key="10">
    <source>
        <dbReference type="PROSITE" id="PS51914"/>
    </source>
</evidence>
<keyword evidence="4 7" id="KW-0430">Lectin</keyword>
<evidence type="ECO:0000256" key="4">
    <source>
        <dbReference type="ARBA" id="ARBA00022734"/>
    </source>
</evidence>
<dbReference type="InterPro" id="IPR012913">
    <property type="entry name" value="OS9-like_dom"/>
</dbReference>
<reference evidence="11 12" key="1">
    <citation type="journal article" date="2018" name="BMC Genomics">
        <title>Comparative genome analyses reveal sequence features reflecting distinct modes of host-adaptation between dicot and monocot powdery mildew.</title>
        <authorList>
            <person name="Wu Y."/>
            <person name="Ma X."/>
            <person name="Pan Z."/>
            <person name="Kale S.D."/>
            <person name="Song Y."/>
            <person name="King H."/>
            <person name="Zhang Q."/>
            <person name="Presley C."/>
            <person name="Deng X."/>
            <person name="Wei C.I."/>
            <person name="Xiao S."/>
        </authorList>
    </citation>
    <scope>NUCLEOTIDE SEQUENCE [LARGE SCALE GENOMIC DNA]</scope>
    <source>
        <strain evidence="11">UMSG2</strain>
    </source>
</reference>
<comment type="similarity">
    <text evidence="2 7">Belongs to the OS-9 family.</text>
</comment>
<feature type="compositionally biased region" description="Basic and acidic residues" evidence="8">
    <location>
        <begin position="200"/>
        <end position="210"/>
    </location>
</feature>
<evidence type="ECO:0000256" key="8">
    <source>
        <dbReference type="SAM" id="MobiDB-lite"/>
    </source>
</evidence>
<feature type="signal peptide" evidence="9">
    <location>
        <begin position="1"/>
        <end position="18"/>
    </location>
</feature>
<evidence type="ECO:0000256" key="9">
    <source>
        <dbReference type="SAM" id="SignalP"/>
    </source>
</evidence>
<keyword evidence="7" id="KW-0472">Membrane</keyword>
<dbReference type="EMBL" id="MCFK01008529">
    <property type="protein sequence ID" value="RKF55974.1"/>
    <property type="molecule type" value="Genomic_DNA"/>
</dbReference>
<evidence type="ECO:0000313" key="12">
    <source>
        <dbReference type="Proteomes" id="UP000286134"/>
    </source>
</evidence>
<dbReference type="GO" id="GO:0005788">
    <property type="term" value="C:endoplasmic reticulum lumen"/>
    <property type="evidence" value="ECO:0007669"/>
    <property type="project" value="UniProtKB-UniRule"/>
</dbReference>
<dbReference type="GO" id="GO:0005789">
    <property type="term" value="C:endoplasmic reticulum membrane"/>
    <property type="evidence" value="ECO:0007669"/>
    <property type="project" value="UniProtKB-SubCell"/>
</dbReference>
<name>A0A420HES8_9PEZI</name>
<feature type="domain" description="MRH" evidence="10">
    <location>
        <begin position="149"/>
        <end position="295"/>
    </location>
</feature>
<protein>
    <recommendedName>
        <fullName evidence="7">Endoplasmic reticulum lectin</fullName>
    </recommendedName>
    <alternativeName>
        <fullName evidence="7">Protein OS-9 homolog</fullName>
    </alternativeName>
</protein>
<feature type="region of interest" description="Disordered" evidence="8">
    <location>
        <begin position="178"/>
        <end position="218"/>
    </location>
</feature>
<sequence length="479" mass="53784">MMHPSILILCTFISSLLANPAVFSVYDDLLAFPQYEIVFSESLISDSEAAFLISQKSPASPTSSGLTRLTRISSQQDVENEMPSPRPAIPSVGTYEILHLQGVPHLCSIPIASVSQRNETSEREARAVERQELARATERAWELLQGLDGSCLYFISGWWSYSFCFNSEVTQFHHLTLQPGKQDPPKRDPNTKPFVLGKFTSKESSRDQSKKQQNGLMDVHKFRQTPKLELQSKGGTRYLVQRMESGTICDLTNKPRRIEIQFHCDPSINDRIGYIKEVTTCSYLMVVYTSRLCSEVAFLPPKENKTHSITCRMVVSDDELLNQVEHNESDKIMEANPQESNLNNENEAETAKNIGGILLGGGRWISSEAQRISIPEIFRNEALDYNDQAVEIIARAMSKAQGGQVEVATDADLKKLDLDPDMVKALRIEVQKKAKERGWKIEIVDTPGQTREILGIVDGENEDEAEKSEKNEGLSKDEL</sequence>
<feature type="region of interest" description="Disordered" evidence="8">
    <location>
        <begin position="456"/>
        <end position="479"/>
    </location>
</feature>
<evidence type="ECO:0000256" key="6">
    <source>
        <dbReference type="ARBA" id="ARBA00023157"/>
    </source>
</evidence>
<comment type="subcellular location">
    <subcellularLocation>
        <location evidence="1 7">Endoplasmic reticulum membrane</location>
        <topology evidence="1 7">Peripheral membrane protein</topology>
        <orientation evidence="1 7">Lumenal side</orientation>
    </subcellularLocation>
</comment>
<dbReference type="InterPro" id="IPR044865">
    <property type="entry name" value="MRH_dom"/>
</dbReference>
<keyword evidence="5 7" id="KW-0256">Endoplasmic reticulum</keyword>
<evidence type="ECO:0000256" key="1">
    <source>
        <dbReference type="ARBA" id="ARBA00004367"/>
    </source>
</evidence>
<accession>A0A420HES8</accession>
<dbReference type="InterPro" id="IPR045149">
    <property type="entry name" value="OS-9-like"/>
</dbReference>
<evidence type="ECO:0000256" key="2">
    <source>
        <dbReference type="ARBA" id="ARBA00009918"/>
    </source>
</evidence>
<keyword evidence="6" id="KW-1015">Disulfide bond</keyword>
<evidence type="ECO:0000313" key="11">
    <source>
        <dbReference type="EMBL" id="RKF55974.1"/>
    </source>
</evidence>
<evidence type="ECO:0000256" key="5">
    <source>
        <dbReference type="ARBA" id="ARBA00022824"/>
    </source>
</evidence>
<organism evidence="11 12">
    <name type="scientific">Erysiphe neolycopersici</name>
    <dbReference type="NCBI Taxonomy" id="212602"/>
    <lineage>
        <taxon>Eukaryota</taxon>
        <taxon>Fungi</taxon>
        <taxon>Dikarya</taxon>
        <taxon>Ascomycota</taxon>
        <taxon>Pezizomycotina</taxon>
        <taxon>Leotiomycetes</taxon>
        <taxon>Erysiphales</taxon>
        <taxon>Erysiphaceae</taxon>
        <taxon>Erysiphe</taxon>
    </lineage>
</organism>
<dbReference type="PANTHER" id="PTHR15414">
    <property type="entry name" value="OS-9-RELATED"/>
    <property type="match status" value="1"/>
</dbReference>
<dbReference type="GO" id="GO:0030968">
    <property type="term" value="P:endoplasmic reticulum unfolded protein response"/>
    <property type="evidence" value="ECO:0007669"/>
    <property type="project" value="UniProtKB-UniRule"/>
</dbReference>
<dbReference type="Proteomes" id="UP000286134">
    <property type="component" value="Unassembled WGS sequence"/>
</dbReference>
<keyword evidence="3 9" id="KW-0732">Signal</keyword>
<dbReference type="GO" id="GO:0030246">
    <property type="term" value="F:carbohydrate binding"/>
    <property type="evidence" value="ECO:0007669"/>
    <property type="project" value="UniProtKB-UniRule"/>
</dbReference>
<dbReference type="PANTHER" id="PTHR15414:SF0">
    <property type="entry name" value="ENDOPLASMIC RETICULUM LECTIN 1"/>
    <property type="match status" value="1"/>
</dbReference>
<dbReference type="InterPro" id="IPR009011">
    <property type="entry name" value="Man6P_isomerase_rcpt-bd_dom_sf"/>
</dbReference>
<dbReference type="PROSITE" id="PS51914">
    <property type="entry name" value="MRH"/>
    <property type="match status" value="1"/>
</dbReference>
<dbReference type="SUPFAM" id="SSF50911">
    <property type="entry name" value="Mannose 6-phosphate receptor domain"/>
    <property type="match status" value="1"/>
</dbReference>
<dbReference type="Pfam" id="PF07915">
    <property type="entry name" value="PRKCSH"/>
    <property type="match status" value="1"/>
</dbReference>
<comment type="caution">
    <text evidence="11">The sequence shown here is derived from an EMBL/GenBank/DDBJ whole genome shotgun (WGS) entry which is preliminary data.</text>
</comment>
<gene>
    <name evidence="11" type="ORF">OnM2_085029</name>
</gene>
<proteinExistence type="inferred from homology"/>
<evidence type="ECO:0000256" key="7">
    <source>
        <dbReference type="RuleBase" id="RU369099"/>
    </source>
</evidence>
<dbReference type="AlphaFoldDB" id="A0A420HES8"/>
<evidence type="ECO:0000256" key="3">
    <source>
        <dbReference type="ARBA" id="ARBA00022729"/>
    </source>
</evidence>
<keyword evidence="12" id="KW-1185">Reference proteome</keyword>
<feature type="chain" id="PRO_5019092947" description="Endoplasmic reticulum lectin" evidence="9">
    <location>
        <begin position="19"/>
        <end position="479"/>
    </location>
</feature>
<dbReference type="STRING" id="212602.A0A420HES8"/>
<feature type="compositionally biased region" description="Basic and acidic residues" evidence="8">
    <location>
        <begin position="467"/>
        <end position="479"/>
    </location>
</feature>
<comment type="function">
    <text evidence="7">Lectin involved in the quality control of the secretory pathway. As a member of the endoplasmic reticulum-associated degradation lumenal (ERAD-L) surveillance system, targets misfolded endoplasmic reticulum lumenal glycoproteins for degradation.</text>
</comment>
<dbReference type="GO" id="GO:0030970">
    <property type="term" value="P:retrograde protein transport, ER to cytosol"/>
    <property type="evidence" value="ECO:0007669"/>
    <property type="project" value="TreeGrafter"/>
</dbReference>